<reference evidence="3" key="1">
    <citation type="submission" date="2019-09" db="EMBL/GenBank/DDBJ databases">
        <title>Characterisation of the sponge microbiome using genome-centric metagenomics.</title>
        <authorList>
            <person name="Engelberts J.P."/>
            <person name="Robbins S.J."/>
            <person name="De Goeij J.M."/>
            <person name="Aranda M."/>
            <person name="Bell S.C."/>
            <person name="Webster N.S."/>
        </authorList>
    </citation>
    <scope>NUCLEOTIDE SEQUENCE</scope>
    <source>
        <strain evidence="3">SB0664_bin_27</strain>
    </source>
</reference>
<dbReference type="GO" id="GO:0016787">
    <property type="term" value="F:hydrolase activity"/>
    <property type="evidence" value="ECO:0007669"/>
    <property type="project" value="UniProtKB-KW"/>
</dbReference>
<evidence type="ECO:0000256" key="1">
    <source>
        <dbReference type="ARBA" id="ARBA00023239"/>
    </source>
</evidence>
<dbReference type="GO" id="GO:0019748">
    <property type="term" value="P:secondary metabolic process"/>
    <property type="evidence" value="ECO:0007669"/>
    <property type="project" value="TreeGrafter"/>
</dbReference>
<feature type="domain" description="Amidohydrolase-related" evidence="2">
    <location>
        <begin position="48"/>
        <end position="374"/>
    </location>
</feature>
<accession>A0A6B0YSZ1</accession>
<gene>
    <name evidence="3" type="ORF">F4Y42_10390</name>
</gene>
<keyword evidence="1" id="KW-0456">Lyase</keyword>
<protein>
    <submittedName>
        <fullName evidence="3">Amidohydrolase family protein</fullName>
    </submittedName>
</protein>
<sequence>MTKLGAAPISAPGWTAHPRESIKIVDCDVHHNFERPEQLLPYLSKFWHNHLIDQGLHLPSAGYSNVPFRTNRSDLKDPTLKEGDFNFSLEFLQREHLDPWNVDYALLTGPPPFYGYTGLPDPDWAAALCRAFNDWTIEHWLEKDDRVVNSILISPSDPAQAVSEINRLADRKDTVAVMVPMGTSMPFGNRFYHPIWEACEEHGLPVVAHIGGGGGAARTTPTPVGFPTYYMESRMSRPFVASTHASSLICEGVFEKFPNLKFALTEAQQLWAVAVMWHMDSDWKAIRDQTPWLKRLPSEYFREHIRVGSQPLHEAETTEQLYQFLEMLHADETLVYCSDFPHFDWNDPVTTFPKLEPETQQRIFADNALEMLRIGDDWL</sequence>
<name>A0A6B0YSZ1_9CHLR</name>
<dbReference type="AlphaFoldDB" id="A0A6B0YSZ1"/>
<dbReference type="EMBL" id="VXRG01000089">
    <property type="protein sequence ID" value="MXY93843.1"/>
    <property type="molecule type" value="Genomic_DNA"/>
</dbReference>
<dbReference type="InterPro" id="IPR032466">
    <property type="entry name" value="Metal_Hydrolase"/>
</dbReference>
<dbReference type="Pfam" id="PF04909">
    <property type="entry name" value="Amidohydro_2"/>
    <property type="match status" value="1"/>
</dbReference>
<dbReference type="SUPFAM" id="SSF51556">
    <property type="entry name" value="Metallo-dependent hydrolases"/>
    <property type="match status" value="1"/>
</dbReference>
<dbReference type="InterPro" id="IPR006680">
    <property type="entry name" value="Amidohydro-rel"/>
</dbReference>
<organism evidence="3">
    <name type="scientific">Caldilineaceae bacterium SB0664_bin_27</name>
    <dbReference type="NCBI Taxonomy" id="2605260"/>
    <lineage>
        <taxon>Bacteria</taxon>
        <taxon>Bacillati</taxon>
        <taxon>Chloroflexota</taxon>
        <taxon>Caldilineae</taxon>
        <taxon>Caldilineales</taxon>
        <taxon>Caldilineaceae</taxon>
    </lineage>
</organism>
<dbReference type="GO" id="GO:0005737">
    <property type="term" value="C:cytoplasm"/>
    <property type="evidence" value="ECO:0007669"/>
    <property type="project" value="TreeGrafter"/>
</dbReference>
<dbReference type="GO" id="GO:0016831">
    <property type="term" value="F:carboxy-lyase activity"/>
    <property type="evidence" value="ECO:0007669"/>
    <property type="project" value="InterPro"/>
</dbReference>
<evidence type="ECO:0000259" key="2">
    <source>
        <dbReference type="Pfam" id="PF04909"/>
    </source>
</evidence>
<comment type="caution">
    <text evidence="3">The sequence shown here is derived from an EMBL/GenBank/DDBJ whole genome shotgun (WGS) entry which is preliminary data.</text>
</comment>
<dbReference type="InterPro" id="IPR032465">
    <property type="entry name" value="ACMSD"/>
</dbReference>
<keyword evidence="3" id="KW-0378">Hydrolase</keyword>
<evidence type="ECO:0000313" key="3">
    <source>
        <dbReference type="EMBL" id="MXY93843.1"/>
    </source>
</evidence>
<dbReference type="PANTHER" id="PTHR21240:SF28">
    <property type="entry name" value="ISO-OROTATE DECARBOXYLASE (EUROFUNG)"/>
    <property type="match status" value="1"/>
</dbReference>
<proteinExistence type="predicted"/>
<dbReference type="Gene3D" id="3.20.20.140">
    <property type="entry name" value="Metal-dependent hydrolases"/>
    <property type="match status" value="1"/>
</dbReference>
<dbReference type="PANTHER" id="PTHR21240">
    <property type="entry name" value="2-AMINO-3-CARBOXYLMUCONATE-6-SEMIALDEHYDE DECARBOXYLASE"/>
    <property type="match status" value="1"/>
</dbReference>